<dbReference type="Proteomes" id="UP000886748">
    <property type="component" value="Unassembled WGS sequence"/>
</dbReference>
<protein>
    <recommendedName>
        <fullName evidence="3 4">Small ribosomal subunit protein bS6</fullName>
    </recommendedName>
</protein>
<evidence type="ECO:0000256" key="1">
    <source>
        <dbReference type="ARBA" id="ARBA00009512"/>
    </source>
</evidence>
<dbReference type="InterPro" id="IPR014717">
    <property type="entry name" value="Transl_elong_EF1B/ribsomal_bS6"/>
</dbReference>
<evidence type="ECO:0000256" key="3">
    <source>
        <dbReference type="ARBA" id="ARBA00035294"/>
    </source>
</evidence>
<evidence type="ECO:0000256" key="2">
    <source>
        <dbReference type="ARBA" id="ARBA00035104"/>
    </source>
</evidence>
<dbReference type="InterPro" id="IPR035980">
    <property type="entry name" value="Ribosomal_bS6_sf"/>
</dbReference>
<dbReference type="NCBIfam" id="TIGR00166">
    <property type="entry name" value="S6"/>
    <property type="match status" value="1"/>
</dbReference>
<comment type="caution">
    <text evidence="5">The sequence shown here is derived from an EMBL/GenBank/DDBJ whole genome shotgun (WGS) entry which is preliminary data.</text>
</comment>
<organism evidence="5 6">
    <name type="scientific">Candidatus Limenecus avicola</name>
    <dbReference type="NCBI Taxonomy" id="2840847"/>
    <lineage>
        <taxon>Bacteria</taxon>
        <taxon>Bacillati</taxon>
        <taxon>Bacillota</taxon>
        <taxon>Clostridia</taxon>
        <taxon>Eubacteriales</taxon>
        <taxon>Clostridiaceae</taxon>
        <taxon>Clostridiaceae incertae sedis</taxon>
        <taxon>Candidatus Limenecus</taxon>
    </lineage>
</organism>
<dbReference type="GO" id="GO:1990904">
    <property type="term" value="C:ribonucleoprotein complex"/>
    <property type="evidence" value="ECO:0007669"/>
    <property type="project" value="UniProtKB-KW"/>
</dbReference>
<dbReference type="CDD" id="cd00473">
    <property type="entry name" value="bS6"/>
    <property type="match status" value="1"/>
</dbReference>
<dbReference type="EMBL" id="DVOD01000059">
    <property type="protein sequence ID" value="HIU93079.1"/>
    <property type="molecule type" value="Genomic_DNA"/>
</dbReference>
<dbReference type="GO" id="GO:0005737">
    <property type="term" value="C:cytoplasm"/>
    <property type="evidence" value="ECO:0007669"/>
    <property type="project" value="UniProtKB-ARBA"/>
</dbReference>
<dbReference type="AlphaFoldDB" id="A0A9D1N1L4"/>
<proteinExistence type="inferred from homology"/>
<comment type="similarity">
    <text evidence="1 4">Belongs to the bacterial ribosomal protein bS6 family.</text>
</comment>
<dbReference type="PANTHER" id="PTHR21011:SF1">
    <property type="entry name" value="SMALL RIBOSOMAL SUBUNIT PROTEIN BS6M"/>
    <property type="match status" value="1"/>
</dbReference>
<dbReference type="InterPro" id="IPR020814">
    <property type="entry name" value="Ribosomal_S6_plastid/chlpt"/>
</dbReference>
<reference evidence="5" key="2">
    <citation type="journal article" date="2021" name="PeerJ">
        <title>Extensive microbial diversity within the chicken gut microbiome revealed by metagenomics and culture.</title>
        <authorList>
            <person name="Gilroy R."/>
            <person name="Ravi A."/>
            <person name="Getino M."/>
            <person name="Pursley I."/>
            <person name="Horton D.L."/>
            <person name="Alikhan N.F."/>
            <person name="Baker D."/>
            <person name="Gharbi K."/>
            <person name="Hall N."/>
            <person name="Watson M."/>
            <person name="Adriaenssens E.M."/>
            <person name="Foster-Nyarko E."/>
            <person name="Jarju S."/>
            <person name="Secka A."/>
            <person name="Antonio M."/>
            <person name="Oren A."/>
            <person name="Chaudhuri R.R."/>
            <person name="La Ragione R."/>
            <person name="Hildebrand F."/>
            <person name="Pallen M.J."/>
        </authorList>
    </citation>
    <scope>NUCLEOTIDE SEQUENCE</scope>
    <source>
        <strain evidence="5">CHK154-7741</strain>
    </source>
</reference>
<dbReference type="SUPFAM" id="SSF54995">
    <property type="entry name" value="Ribosomal protein S6"/>
    <property type="match status" value="1"/>
</dbReference>
<accession>A0A9D1N1L4</accession>
<dbReference type="GO" id="GO:0070181">
    <property type="term" value="F:small ribosomal subunit rRNA binding"/>
    <property type="evidence" value="ECO:0007669"/>
    <property type="project" value="TreeGrafter"/>
</dbReference>
<evidence type="ECO:0000256" key="4">
    <source>
        <dbReference type="HAMAP-Rule" id="MF_00360"/>
    </source>
</evidence>
<reference evidence="5" key="1">
    <citation type="submission" date="2020-10" db="EMBL/GenBank/DDBJ databases">
        <authorList>
            <person name="Gilroy R."/>
        </authorList>
    </citation>
    <scope>NUCLEOTIDE SEQUENCE</scope>
    <source>
        <strain evidence="5">CHK154-7741</strain>
    </source>
</reference>
<dbReference type="InterPro" id="IPR000529">
    <property type="entry name" value="Ribosomal_bS6"/>
</dbReference>
<keyword evidence="4 5" id="KW-0689">Ribosomal protein</keyword>
<keyword evidence="4" id="KW-0699">rRNA-binding</keyword>
<dbReference type="GO" id="GO:0003735">
    <property type="term" value="F:structural constituent of ribosome"/>
    <property type="evidence" value="ECO:0007669"/>
    <property type="project" value="InterPro"/>
</dbReference>
<gene>
    <name evidence="4 5" type="primary">rpsF</name>
    <name evidence="5" type="ORF">IAD26_08110</name>
</gene>
<keyword evidence="4" id="KW-0694">RNA-binding</keyword>
<dbReference type="GO" id="GO:0005840">
    <property type="term" value="C:ribosome"/>
    <property type="evidence" value="ECO:0007669"/>
    <property type="project" value="UniProtKB-KW"/>
</dbReference>
<dbReference type="Pfam" id="PF01250">
    <property type="entry name" value="Ribosomal_S6"/>
    <property type="match status" value="1"/>
</dbReference>
<evidence type="ECO:0000313" key="5">
    <source>
        <dbReference type="EMBL" id="HIU93079.1"/>
    </source>
</evidence>
<evidence type="ECO:0000313" key="6">
    <source>
        <dbReference type="Proteomes" id="UP000886748"/>
    </source>
</evidence>
<comment type="function">
    <text evidence="2 4">Binds together with bS18 to 16S ribosomal RNA.</text>
</comment>
<dbReference type="Gene3D" id="3.30.70.60">
    <property type="match status" value="1"/>
</dbReference>
<name>A0A9D1N1L4_9CLOT</name>
<dbReference type="HAMAP" id="MF_00360">
    <property type="entry name" value="Ribosomal_bS6"/>
    <property type="match status" value="1"/>
</dbReference>
<keyword evidence="4" id="KW-0687">Ribonucleoprotein</keyword>
<dbReference type="PANTHER" id="PTHR21011">
    <property type="entry name" value="MITOCHONDRIAL 28S RIBOSOMAL PROTEIN S6"/>
    <property type="match status" value="1"/>
</dbReference>
<sequence length="98" mass="11238">MRKYELLTIIKPNMDAEEADKVIAKIEESIKSLGGNVTAVDKMGRKKLAHDIQNFRDGHYVVQKLELDPSKVTEFKRQLSLNENVLRTMFMEESKVSA</sequence>
<dbReference type="GO" id="GO:0006412">
    <property type="term" value="P:translation"/>
    <property type="evidence" value="ECO:0007669"/>
    <property type="project" value="UniProtKB-UniRule"/>
</dbReference>